<dbReference type="InterPro" id="IPR011051">
    <property type="entry name" value="RmlC_Cupin_sf"/>
</dbReference>
<name>A0A0G0FXB5_9BACT</name>
<evidence type="ECO:0000313" key="4">
    <source>
        <dbReference type="Proteomes" id="UP000034508"/>
    </source>
</evidence>
<reference evidence="3 4" key="1">
    <citation type="journal article" date="2015" name="Nature">
        <title>rRNA introns, odd ribosomes, and small enigmatic genomes across a large radiation of phyla.</title>
        <authorList>
            <person name="Brown C.T."/>
            <person name="Hug L.A."/>
            <person name="Thomas B.C."/>
            <person name="Sharon I."/>
            <person name="Castelle C.J."/>
            <person name="Singh A."/>
            <person name="Wilkins M.J."/>
            <person name="Williams K.H."/>
            <person name="Banfield J.F."/>
        </authorList>
    </citation>
    <scope>NUCLEOTIDE SEQUENCE [LARGE SCALE GENOMIC DNA]</scope>
</reference>
<evidence type="ECO:0000256" key="1">
    <source>
        <dbReference type="PIRSR" id="PIRSR600888-1"/>
    </source>
</evidence>
<evidence type="ECO:0000256" key="2">
    <source>
        <dbReference type="PIRSR" id="PIRSR600888-3"/>
    </source>
</evidence>
<feature type="active site" description="Proton donor" evidence="1">
    <location>
        <position position="162"/>
    </location>
</feature>
<dbReference type="PANTHER" id="PTHR21047">
    <property type="entry name" value="DTDP-6-DEOXY-D-GLUCOSE-3,5 EPIMERASE"/>
    <property type="match status" value="1"/>
</dbReference>
<dbReference type="AlphaFoldDB" id="A0A0G0FXB5"/>
<organism evidence="3 4">
    <name type="scientific">Berkelbacteria bacterium GW2011_GWA1_36_9</name>
    <dbReference type="NCBI Taxonomy" id="1618331"/>
    <lineage>
        <taxon>Bacteria</taxon>
        <taxon>Candidatus Berkelbacteria</taxon>
    </lineage>
</organism>
<sequence length="216" mass="24816">MEIIEEKVDGNILPRLHLLKEDTGEYTQYRIRGTEIDGLLVWDRKMYPDERGYYQELIKTEEIEKVIGRPLEIKQIGLSYNEPHGVLRGLHAEPMDKIVMVQSGKVFIAVADIRPKSPTFKKHVTFTLDQTDHRKAKIAIVICNGLANSFLTIGPEEVNYIYAVSKPYTTSEGKRAIKWNDPDLNIAWPIKPTIMSGVDKENESLRDLFPEEFSQK</sequence>
<dbReference type="SUPFAM" id="SSF51182">
    <property type="entry name" value="RmlC-like cupins"/>
    <property type="match status" value="1"/>
</dbReference>
<feature type="active site" description="Proton acceptor" evidence="1">
    <location>
        <position position="91"/>
    </location>
</feature>
<comment type="caution">
    <text evidence="3">The sequence shown here is derived from an EMBL/GenBank/DDBJ whole genome shotgun (WGS) entry which is preliminary data.</text>
</comment>
<dbReference type="GO" id="GO:0008830">
    <property type="term" value="F:dTDP-4-dehydrorhamnose 3,5-epimerase activity"/>
    <property type="evidence" value="ECO:0007669"/>
    <property type="project" value="InterPro"/>
</dbReference>
<gene>
    <name evidence="3" type="ORF">US31_C0004G0067</name>
</gene>
<dbReference type="EMBL" id="LBSM01000004">
    <property type="protein sequence ID" value="KKQ18505.1"/>
    <property type="molecule type" value="Genomic_DNA"/>
</dbReference>
<accession>A0A0G0FXB5</accession>
<dbReference type="PANTHER" id="PTHR21047:SF2">
    <property type="entry name" value="THYMIDINE DIPHOSPHO-4-KETO-RHAMNOSE 3,5-EPIMERASE"/>
    <property type="match status" value="1"/>
</dbReference>
<dbReference type="InterPro" id="IPR014710">
    <property type="entry name" value="RmlC-like_jellyroll"/>
</dbReference>
<protein>
    <submittedName>
        <fullName evidence="3">dTDP-4-dehydrorhamnose 3,5-epimerase</fullName>
    </submittedName>
</protein>
<dbReference type="Proteomes" id="UP000034508">
    <property type="component" value="Unassembled WGS sequence"/>
</dbReference>
<feature type="site" description="Participates in a stacking interaction with the thymidine ring of dTDP-4-oxo-6-deoxyglucose" evidence="2">
    <location>
        <position position="168"/>
    </location>
</feature>
<dbReference type="GO" id="GO:0005829">
    <property type="term" value="C:cytosol"/>
    <property type="evidence" value="ECO:0007669"/>
    <property type="project" value="TreeGrafter"/>
</dbReference>
<dbReference type="InterPro" id="IPR000888">
    <property type="entry name" value="RmlC-like"/>
</dbReference>
<dbReference type="Gene3D" id="2.60.120.10">
    <property type="entry name" value="Jelly Rolls"/>
    <property type="match status" value="1"/>
</dbReference>
<evidence type="ECO:0000313" key="3">
    <source>
        <dbReference type="EMBL" id="KKQ18505.1"/>
    </source>
</evidence>
<dbReference type="GO" id="GO:0000271">
    <property type="term" value="P:polysaccharide biosynthetic process"/>
    <property type="evidence" value="ECO:0007669"/>
    <property type="project" value="TreeGrafter"/>
</dbReference>
<dbReference type="Pfam" id="PF00908">
    <property type="entry name" value="dTDP_sugar_isom"/>
    <property type="match status" value="1"/>
</dbReference>
<proteinExistence type="predicted"/>